<comment type="caution">
    <text evidence="1">The sequence shown here is derived from an EMBL/GenBank/DDBJ whole genome shotgun (WGS) entry which is preliminary data.</text>
</comment>
<evidence type="ECO:0000313" key="1">
    <source>
        <dbReference type="EMBL" id="KRN57550.1"/>
    </source>
</evidence>
<name>A0A0R2HYQ2_CARDV</name>
<organism evidence="1 2">
    <name type="scientific">Carnobacterium divergens DSM 20623</name>
    <dbReference type="NCBI Taxonomy" id="1449336"/>
    <lineage>
        <taxon>Bacteria</taxon>
        <taxon>Bacillati</taxon>
        <taxon>Bacillota</taxon>
        <taxon>Bacilli</taxon>
        <taxon>Lactobacillales</taxon>
        <taxon>Carnobacteriaceae</taxon>
        <taxon>Carnobacterium</taxon>
    </lineage>
</organism>
<sequence>MNEDYWSDVTVYNVCFRTEDNRLINKMLIFPTSFNESTVKESIEKSFFKLKKIELIEEFQEALLISL</sequence>
<dbReference type="Proteomes" id="UP000051658">
    <property type="component" value="Unassembled WGS sequence"/>
</dbReference>
<keyword evidence="2" id="KW-1185">Reference proteome</keyword>
<evidence type="ECO:0000313" key="2">
    <source>
        <dbReference type="Proteomes" id="UP000051658"/>
    </source>
</evidence>
<dbReference type="RefSeq" id="WP_034572643.1">
    <property type="nucleotide sequence ID" value="NZ_JQBS01000006.1"/>
</dbReference>
<dbReference type="PATRIC" id="fig|1449336.4.peg.70"/>
<dbReference type="AlphaFoldDB" id="A0A0R2HYQ2"/>
<gene>
    <name evidence="1" type="ORF">IV74_GL000070</name>
</gene>
<accession>A0A0R2HYQ2</accession>
<dbReference type="GeneID" id="89587652"/>
<proteinExistence type="predicted"/>
<protein>
    <submittedName>
        <fullName evidence="1">Uncharacterized protein</fullName>
    </submittedName>
</protein>
<dbReference type="EMBL" id="JQBS01000006">
    <property type="protein sequence ID" value="KRN57550.1"/>
    <property type="molecule type" value="Genomic_DNA"/>
</dbReference>
<reference evidence="1 2" key="1">
    <citation type="journal article" date="2015" name="Genome Announc.">
        <title>Expanding the biotechnology potential of lactobacilli through comparative genomics of 213 strains and associated genera.</title>
        <authorList>
            <person name="Sun Z."/>
            <person name="Harris H.M."/>
            <person name="McCann A."/>
            <person name="Guo C."/>
            <person name="Argimon S."/>
            <person name="Zhang W."/>
            <person name="Yang X."/>
            <person name="Jeffery I.B."/>
            <person name="Cooney J.C."/>
            <person name="Kagawa T.F."/>
            <person name="Liu W."/>
            <person name="Song Y."/>
            <person name="Salvetti E."/>
            <person name="Wrobel A."/>
            <person name="Rasinkangas P."/>
            <person name="Parkhill J."/>
            <person name="Rea M.C."/>
            <person name="O'Sullivan O."/>
            <person name="Ritari J."/>
            <person name="Douillard F.P."/>
            <person name="Paul Ross R."/>
            <person name="Yang R."/>
            <person name="Briner A.E."/>
            <person name="Felis G.E."/>
            <person name="de Vos W.M."/>
            <person name="Barrangou R."/>
            <person name="Klaenhammer T.R."/>
            <person name="Caufield P.W."/>
            <person name="Cui Y."/>
            <person name="Zhang H."/>
            <person name="O'Toole P.W."/>
        </authorList>
    </citation>
    <scope>NUCLEOTIDE SEQUENCE [LARGE SCALE GENOMIC DNA]</scope>
    <source>
        <strain evidence="1 2">DSM 20623</strain>
    </source>
</reference>